<name>A0A9D4C8F0_DREPO</name>
<dbReference type="EMBL" id="JAIWYP010000013">
    <property type="protein sequence ID" value="KAH3719155.1"/>
    <property type="molecule type" value="Genomic_DNA"/>
</dbReference>
<keyword evidence="2" id="KW-1185">Reference proteome</keyword>
<evidence type="ECO:0000313" key="2">
    <source>
        <dbReference type="Proteomes" id="UP000828390"/>
    </source>
</evidence>
<evidence type="ECO:0000313" key="1">
    <source>
        <dbReference type="EMBL" id="KAH3719155.1"/>
    </source>
</evidence>
<dbReference type="AlphaFoldDB" id="A0A9D4C8F0"/>
<reference evidence="1" key="1">
    <citation type="journal article" date="2019" name="bioRxiv">
        <title>The Genome of the Zebra Mussel, Dreissena polymorpha: A Resource for Invasive Species Research.</title>
        <authorList>
            <person name="McCartney M.A."/>
            <person name="Auch B."/>
            <person name="Kono T."/>
            <person name="Mallez S."/>
            <person name="Zhang Y."/>
            <person name="Obille A."/>
            <person name="Becker A."/>
            <person name="Abrahante J.E."/>
            <person name="Garbe J."/>
            <person name="Badalamenti J.P."/>
            <person name="Herman A."/>
            <person name="Mangelson H."/>
            <person name="Liachko I."/>
            <person name="Sullivan S."/>
            <person name="Sone E.D."/>
            <person name="Koren S."/>
            <person name="Silverstein K.A.T."/>
            <person name="Beckman K.B."/>
            <person name="Gohl D.M."/>
        </authorList>
    </citation>
    <scope>NUCLEOTIDE SEQUENCE</scope>
    <source>
        <strain evidence="1">Duluth1</strain>
        <tissue evidence="1">Whole animal</tissue>
    </source>
</reference>
<reference evidence="1" key="2">
    <citation type="submission" date="2020-11" db="EMBL/GenBank/DDBJ databases">
        <authorList>
            <person name="McCartney M.A."/>
            <person name="Auch B."/>
            <person name="Kono T."/>
            <person name="Mallez S."/>
            <person name="Becker A."/>
            <person name="Gohl D.M."/>
            <person name="Silverstein K.A.T."/>
            <person name="Koren S."/>
            <person name="Bechman K.B."/>
            <person name="Herman A."/>
            <person name="Abrahante J.E."/>
            <person name="Garbe J."/>
        </authorList>
    </citation>
    <scope>NUCLEOTIDE SEQUENCE</scope>
    <source>
        <strain evidence="1">Duluth1</strain>
        <tissue evidence="1">Whole animal</tissue>
    </source>
</reference>
<accession>A0A9D4C8F0</accession>
<organism evidence="1 2">
    <name type="scientific">Dreissena polymorpha</name>
    <name type="common">Zebra mussel</name>
    <name type="synonym">Mytilus polymorpha</name>
    <dbReference type="NCBI Taxonomy" id="45954"/>
    <lineage>
        <taxon>Eukaryota</taxon>
        <taxon>Metazoa</taxon>
        <taxon>Spiralia</taxon>
        <taxon>Lophotrochozoa</taxon>
        <taxon>Mollusca</taxon>
        <taxon>Bivalvia</taxon>
        <taxon>Autobranchia</taxon>
        <taxon>Heteroconchia</taxon>
        <taxon>Euheterodonta</taxon>
        <taxon>Imparidentia</taxon>
        <taxon>Neoheterodontei</taxon>
        <taxon>Myida</taxon>
        <taxon>Dreissenoidea</taxon>
        <taxon>Dreissenidae</taxon>
        <taxon>Dreissena</taxon>
    </lineage>
</organism>
<gene>
    <name evidence="1" type="ORF">DPMN_061987</name>
</gene>
<dbReference type="Proteomes" id="UP000828390">
    <property type="component" value="Unassembled WGS sequence"/>
</dbReference>
<proteinExistence type="predicted"/>
<sequence length="82" mass="9396">MPADDVTMEVYTYAFNGRRSQTRLNIVAKFGTFVALTETRRMTLFDRYRTSYGRAADVRSCKFDVICYGNFVTGKTGDMARL</sequence>
<protein>
    <submittedName>
        <fullName evidence="1">Uncharacterized protein</fullName>
    </submittedName>
</protein>
<comment type="caution">
    <text evidence="1">The sequence shown here is derived from an EMBL/GenBank/DDBJ whole genome shotgun (WGS) entry which is preliminary data.</text>
</comment>